<dbReference type="CDD" id="cd04301">
    <property type="entry name" value="NAT_SF"/>
    <property type="match status" value="1"/>
</dbReference>
<evidence type="ECO:0000313" key="2">
    <source>
        <dbReference type="EMBL" id="GAX87947.1"/>
    </source>
</evidence>
<dbReference type="Pfam" id="PF00583">
    <property type="entry name" value="Acetyltransf_1"/>
    <property type="match status" value="1"/>
</dbReference>
<dbReference type="PROSITE" id="PS51186">
    <property type="entry name" value="GNAT"/>
    <property type="match status" value="1"/>
</dbReference>
<proteinExistence type="predicted"/>
<comment type="caution">
    <text evidence="2">The sequence shown here is derived from an EMBL/GenBank/DDBJ whole genome shotgun (WGS) entry which is preliminary data.</text>
</comment>
<keyword evidence="3" id="KW-1185">Reference proteome</keyword>
<dbReference type="EMBL" id="BDME01000002">
    <property type="protein sequence ID" value="GAX87947.1"/>
    <property type="molecule type" value="Genomic_DNA"/>
</dbReference>
<dbReference type="Gene3D" id="3.40.630.30">
    <property type="match status" value="1"/>
</dbReference>
<name>A0A292YDA0_9BACT</name>
<protein>
    <recommendedName>
        <fullName evidence="1">N-acetyltransferase domain-containing protein</fullName>
    </recommendedName>
</protein>
<evidence type="ECO:0000313" key="3">
    <source>
        <dbReference type="Proteomes" id="UP000217944"/>
    </source>
</evidence>
<gene>
    <name evidence="2" type="ORF">LNAT_P1244</name>
</gene>
<dbReference type="OrthoDB" id="9792240at2"/>
<accession>A0A292YDA0</accession>
<dbReference type="RefSeq" id="WP_096259513.1">
    <property type="nucleotide sequence ID" value="NZ_BDME01000002.1"/>
</dbReference>
<dbReference type="SUPFAM" id="SSF55729">
    <property type="entry name" value="Acyl-CoA N-acyltransferases (Nat)"/>
    <property type="match status" value="1"/>
</dbReference>
<dbReference type="InterPro" id="IPR000182">
    <property type="entry name" value="GNAT_dom"/>
</dbReference>
<organism evidence="2 3">
    <name type="scientific">Lebetimonas natsushimae</name>
    <dbReference type="NCBI Taxonomy" id="1936991"/>
    <lineage>
        <taxon>Bacteria</taxon>
        <taxon>Pseudomonadati</taxon>
        <taxon>Campylobacterota</taxon>
        <taxon>Epsilonproteobacteria</taxon>
        <taxon>Nautiliales</taxon>
        <taxon>Nautiliaceae</taxon>
        <taxon>Lebetimonas</taxon>
    </lineage>
</organism>
<dbReference type="InterPro" id="IPR016181">
    <property type="entry name" value="Acyl_CoA_acyltransferase"/>
</dbReference>
<sequence length="340" mass="40124">MRVSNIFSPLIVKKEKFKVNVRDFKESDATGIINLIEANYGDTYYRKDFYNPNMWIKANREKKIVPIIAEYEGKIVGQFSLIINDKYNAEIGIAVVHPDFKGRGIMNQMFDYLIEKAKNLGLYAIYGEAIMFHPFSQKANLTHGMVETALQLGEVAHWINQKDIKFEKRSGVLISYLVFKKEKKNYHIPEIYKKIILDRVKKLKIPLTNTKIKRIKPKLELVLKNTLKIAIIRSDSKIKNFKNRFNMLFSKAKIKADMIYLDINLESHYAPELVEFANKKGFFYSGLLLYRYDGMDYLRLQFENRHKIEERLNVCFSDYCKKLTKIILKDKKRVLRKNYD</sequence>
<feature type="domain" description="N-acetyltransferase" evidence="1">
    <location>
        <begin position="19"/>
        <end position="198"/>
    </location>
</feature>
<dbReference type="AlphaFoldDB" id="A0A292YDA0"/>
<reference evidence="2 3" key="1">
    <citation type="journal article" date="2017" name="Syst. Appl. Microbiol.">
        <title>Lebetimonas natsushimae sp. nov., a novel strictly anaerobic, moderately thermophilic chemoautotroph isolated from a deep-sea hydrothermal vent polychaete nest in the Mid-Okinawa Trough.</title>
        <authorList>
            <person name="Nagata R."/>
            <person name="Takaki Y."/>
            <person name="Tame A."/>
            <person name="Nunoura T."/>
            <person name="Muto H."/>
            <person name="Mino S."/>
            <person name="Sawayama S."/>
            <person name="Takai K."/>
            <person name="Nakagawa S."/>
        </authorList>
    </citation>
    <scope>NUCLEOTIDE SEQUENCE [LARGE SCALE GENOMIC DNA]</scope>
    <source>
        <strain evidence="2 3">HS1857</strain>
    </source>
</reference>
<evidence type="ECO:0000259" key="1">
    <source>
        <dbReference type="PROSITE" id="PS51186"/>
    </source>
</evidence>
<dbReference type="GO" id="GO:0016747">
    <property type="term" value="F:acyltransferase activity, transferring groups other than amino-acyl groups"/>
    <property type="evidence" value="ECO:0007669"/>
    <property type="project" value="InterPro"/>
</dbReference>
<dbReference type="Proteomes" id="UP000217944">
    <property type="component" value="Unassembled WGS sequence"/>
</dbReference>